<reference evidence="1" key="1">
    <citation type="submission" date="2014-09" db="EMBL/GenBank/DDBJ databases">
        <authorList>
            <person name="Magalhaes I.L.F."/>
            <person name="Oliveira U."/>
            <person name="Santos F.R."/>
            <person name="Vidigal T.H.D.A."/>
            <person name="Brescovit A.D."/>
            <person name="Santos A.J."/>
        </authorList>
    </citation>
    <scope>NUCLEOTIDE SEQUENCE</scope>
    <source>
        <tissue evidence="1">Shoot tissue taken approximately 20 cm above the soil surface</tissue>
    </source>
</reference>
<dbReference type="EMBL" id="GBRH01198212">
    <property type="protein sequence ID" value="JAD99683.1"/>
    <property type="molecule type" value="Transcribed_RNA"/>
</dbReference>
<proteinExistence type="predicted"/>
<sequence>MNSKVRLIAVLERIIILHNTMRQVLFCSHVERKREKNSAGGGKTAPTVFHMLKDKLAFLEISHRTNKSLGIPKLLNTAHSSKKSVRSDQ</sequence>
<dbReference type="AlphaFoldDB" id="A0A0A9EL20"/>
<protein>
    <submittedName>
        <fullName evidence="1">Uncharacterized protein</fullName>
    </submittedName>
</protein>
<evidence type="ECO:0000313" key="1">
    <source>
        <dbReference type="EMBL" id="JAD99683.1"/>
    </source>
</evidence>
<organism evidence="1">
    <name type="scientific">Arundo donax</name>
    <name type="common">Giant reed</name>
    <name type="synonym">Donax arundinaceus</name>
    <dbReference type="NCBI Taxonomy" id="35708"/>
    <lineage>
        <taxon>Eukaryota</taxon>
        <taxon>Viridiplantae</taxon>
        <taxon>Streptophyta</taxon>
        <taxon>Embryophyta</taxon>
        <taxon>Tracheophyta</taxon>
        <taxon>Spermatophyta</taxon>
        <taxon>Magnoliopsida</taxon>
        <taxon>Liliopsida</taxon>
        <taxon>Poales</taxon>
        <taxon>Poaceae</taxon>
        <taxon>PACMAD clade</taxon>
        <taxon>Arundinoideae</taxon>
        <taxon>Arundineae</taxon>
        <taxon>Arundo</taxon>
    </lineage>
</organism>
<accession>A0A0A9EL20</accession>
<reference evidence="1" key="2">
    <citation type="journal article" date="2015" name="Data Brief">
        <title>Shoot transcriptome of the giant reed, Arundo donax.</title>
        <authorList>
            <person name="Barrero R.A."/>
            <person name="Guerrero F.D."/>
            <person name="Moolhuijzen P."/>
            <person name="Goolsby J.A."/>
            <person name="Tidwell J."/>
            <person name="Bellgard S.E."/>
            <person name="Bellgard M.I."/>
        </authorList>
    </citation>
    <scope>NUCLEOTIDE SEQUENCE</scope>
    <source>
        <tissue evidence="1">Shoot tissue taken approximately 20 cm above the soil surface</tissue>
    </source>
</reference>
<name>A0A0A9EL20_ARUDO</name>